<proteinExistence type="predicted"/>
<dbReference type="AlphaFoldDB" id="A0A0F8YJ00"/>
<protein>
    <submittedName>
        <fullName evidence="1">Uncharacterized protein</fullName>
    </submittedName>
</protein>
<evidence type="ECO:0000313" key="1">
    <source>
        <dbReference type="EMBL" id="KKK54159.1"/>
    </source>
</evidence>
<gene>
    <name evidence="1" type="ORF">LCGC14_3087520</name>
</gene>
<name>A0A0F8YJ00_9ZZZZ</name>
<comment type="caution">
    <text evidence="1">The sequence shown here is derived from an EMBL/GenBank/DDBJ whole genome shotgun (WGS) entry which is preliminary data.</text>
</comment>
<accession>A0A0F8YJ00</accession>
<organism evidence="1">
    <name type="scientific">marine sediment metagenome</name>
    <dbReference type="NCBI Taxonomy" id="412755"/>
    <lineage>
        <taxon>unclassified sequences</taxon>
        <taxon>metagenomes</taxon>
        <taxon>ecological metagenomes</taxon>
    </lineage>
</organism>
<dbReference type="EMBL" id="LAZR01066138">
    <property type="protein sequence ID" value="KKK54159.1"/>
    <property type="molecule type" value="Genomic_DNA"/>
</dbReference>
<feature type="non-terminal residue" evidence="1">
    <location>
        <position position="35"/>
    </location>
</feature>
<sequence length="35" mass="3884">MESQTKILKWARQLCSATPLVGAHTRRVACQKLAS</sequence>
<reference evidence="1" key="1">
    <citation type="journal article" date="2015" name="Nature">
        <title>Complex archaea that bridge the gap between prokaryotes and eukaryotes.</title>
        <authorList>
            <person name="Spang A."/>
            <person name="Saw J.H."/>
            <person name="Jorgensen S.L."/>
            <person name="Zaremba-Niedzwiedzka K."/>
            <person name="Martijn J."/>
            <person name="Lind A.E."/>
            <person name="van Eijk R."/>
            <person name="Schleper C."/>
            <person name="Guy L."/>
            <person name="Ettema T.J."/>
        </authorList>
    </citation>
    <scope>NUCLEOTIDE SEQUENCE</scope>
</reference>